<feature type="chain" id="PRO_5032979642" evidence="1">
    <location>
        <begin position="24"/>
        <end position="122"/>
    </location>
</feature>
<comment type="caution">
    <text evidence="2">The sequence shown here is derived from an EMBL/GenBank/DDBJ whole genome shotgun (WGS) entry which is preliminary data.</text>
</comment>
<dbReference type="Proteomes" id="UP000570166">
    <property type="component" value="Unassembled WGS sequence"/>
</dbReference>
<evidence type="ECO:0000313" key="3">
    <source>
        <dbReference type="Proteomes" id="UP000570166"/>
    </source>
</evidence>
<evidence type="ECO:0000256" key="1">
    <source>
        <dbReference type="SAM" id="SignalP"/>
    </source>
</evidence>
<evidence type="ECO:0000313" key="2">
    <source>
        <dbReference type="EMBL" id="MBA2935304.1"/>
    </source>
</evidence>
<gene>
    <name evidence="2" type="ORF">HZF05_14545</name>
</gene>
<accession>A0A838L802</accession>
<organism evidence="2 3">
    <name type="scientific">Sphingomonas chungangi</name>
    <dbReference type="NCBI Taxonomy" id="2683589"/>
    <lineage>
        <taxon>Bacteria</taxon>
        <taxon>Pseudomonadati</taxon>
        <taxon>Pseudomonadota</taxon>
        <taxon>Alphaproteobacteria</taxon>
        <taxon>Sphingomonadales</taxon>
        <taxon>Sphingomonadaceae</taxon>
        <taxon>Sphingomonas</taxon>
    </lineage>
</organism>
<keyword evidence="1" id="KW-0732">Signal</keyword>
<keyword evidence="3" id="KW-1185">Reference proteome</keyword>
<reference evidence="2 3" key="1">
    <citation type="submission" date="2020-07" db="EMBL/GenBank/DDBJ databases">
        <authorList>
            <person name="Sun Q."/>
        </authorList>
    </citation>
    <scope>NUCLEOTIDE SEQUENCE [LARGE SCALE GENOMIC DNA]</scope>
    <source>
        <strain evidence="2 3">CGMCC 1.13654</strain>
    </source>
</reference>
<feature type="signal peptide" evidence="1">
    <location>
        <begin position="1"/>
        <end position="23"/>
    </location>
</feature>
<dbReference type="RefSeq" id="WP_160365302.1">
    <property type="nucleotide sequence ID" value="NZ_JACEIB010000025.1"/>
</dbReference>
<sequence>MDRLLRAALAVMAVAGFSEAAWAVDIGKALQRPVSLTLNSSKGIFDLERCIVLLDGPGGPSVFRQPDRPDDDMIAYIGNGMAVTNVITLHRSGGSTTIEIRENRGLASGVLRKTPMGIESCL</sequence>
<dbReference type="AlphaFoldDB" id="A0A838L802"/>
<dbReference type="EMBL" id="JACEIB010000025">
    <property type="protein sequence ID" value="MBA2935304.1"/>
    <property type="molecule type" value="Genomic_DNA"/>
</dbReference>
<name>A0A838L802_9SPHN</name>
<proteinExistence type="predicted"/>
<protein>
    <submittedName>
        <fullName evidence="2">Uncharacterized protein</fullName>
    </submittedName>
</protein>